<feature type="compositionally biased region" description="Basic and acidic residues" evidence="1">
    <location>
        <begin position="1"/>
        <end position="10"/>
    </location>
</feature>
<organism evidence="2 3">
    <name type="scientific">Luteitalea pratensis</name>
    <dbReference type="NCBI Taxonomy" id="1855912"/>
    <lineage>
        <taxon>Bacteria</taxon>
        <taxon>Pseudomonadati</taxon>
        <taxon>Acidobacteriota</taxon>
        <taxon>Vicinamibacteria</taxon>
        <taxon>Vicinamibacterales</taxon>
        <taxon>Vicinamibacteraceae</taxon>
        <taxon>Luteitalea</taxon>
    </lineage>
</organism>
<gene>
    <name evidence="2" type="ORF">LuPra_02832</name>
</gene>
<sequence length="76" mass="7969">MAGRWGEDGQSRVTARGGISKGGVTASTEVWNRGMRAEDSKSLVNPLETKCNCGTAACTRRLNNGDASPQSALDRG</sequence>
<feature type="region of interest" description="Disordered" evidence="1">
    <location>
        <begin position="1"/>
        <end position="32"/>
    </location>
</feature>
<reference evidence="2 3" key="1">
    <citation type="journal article" date="2016" name="Genome Announc.">
        <title>First Complete Genome Sequence of a Subdivision 6 Acidobacterium Strain.</title>
        <authorList>
            <person name="Huang S."/>
            <person name="Vieira S."/>
            <person name="Bunk B."/>
            <person name="Riedel T."/>
            <person name="Sproer C."/>
            <person name="Overmann J."/>
        </authorList>
    </citation>
    <scope>NUCLEOTIDE SEQUENCE [LARGE SCALE GENOMIC DNA]</scope>
    <source>
        <strain evidence="3">DSM 100886 HEG_-6_39</strain>
    </source>
</reference>
<dbReference type="Proteomes" id="UP000076079">
    <property type="component" value="Chromosome"/>
</dbReference>
<evidence type="ECO:0000313" key="3">
    <source>
        <dbReference type="Proteomes" id="UP000076079"/>
    </source>
</evidence>
<evidence type="ECO:0000256" key="1">
    <source>
        <dbReference type="SAM" id="MobiDB-lite"/>
    </source>
</evidence>
<dbReference type="EMBL" id="CP015136">
    <property type="protein sequence ID" value="AMY09612.1"/>
    <property type="molecule type" value="Genomic_DNA"/>
</dbReference>
<evidence type="ECO:0000313" key="2">
    <source>
        <dbReference type="EMBL" id="AMY09612.1"/>
    </source>
</evidence>
<name>A0A143PLY5_LUTPR</name>
<dbReference type="AlphaFoldDB" id="A0A143PLY5"/>
<protein>
    <submittedName>
        <fullName evidence="2">Uncharacterized protein</fullName>
    </submittedName>
</protein>
<reference evidence="3" key="2">
    <citation type="submission" date="2016-04" db="EMBL/GenBank/DDBJ databases">
        <title>First Complete Genome Sequence of a Subdivision 6 Acidobacterium.</title>
        <authorList>
            <person name="Huang S."/>
            <person name="Vieira S."/>
            <person name="Bunk B."/>
            <person name="Riedel T."/>
            <person name="Sproeer C."/>
            <person name="Overmann J."/>
        </authorList>
    </citation>
    <scope>NUCLEOTIDE SEQUENCE [LARGE SCALE GENOMIC DNA]</scope>
    <source>
        <strain evidence="3">DSM 100886 HEG_-6_39</strain>
    </source>
</reference>
<accession>A0A143PLY5</accession>
<proteinExistence type="predicted"/>
<dbReference type="KEGG" id="abac:LuPra_02832"/>
<keyword evidence="3" id="KW-1185">Reference proteome</keyword>